<proteinExistence type="predicted"/>
<comment type="caution">
    <text evidence="1">The sequence shown here is derived from an EMBL/GenBank/DDBJ whole genome shotgun (WGS) entry which is preliminary data.</text>
</comment>
<dbReference type="AlphaFoldDB" id="A0A4Z2J7A5"/>
<organism evidence="1 2">
    <name type="scientific">Liparis tanakae</name>
    <name type="common">Tanaka's snailfish</name>
    <dbReference type="NCBI Taxonomy" id="230148"/>
    <lineage>
        <taxon>Eukaryota</taxon>
        <taxon>Metazoa</taxon>
        <taxon>Chordata</taxon>
        <taxon>Craniata</taxon>
        <taxon>Vertebrata</taxon>
        <taxon>Euteleostomi</taxon>
        <taxon>Actinopterygii</taxon>
        <taxon>Neopterygii</taxon>
        <taxon>Teleostei</taxon>
        <taxon>Neoteleostei</taxon>
        <taxon>Acanthomorphata</taxon>
        <taxon>Eupercaria</taxon>
        <taxon>Perciformes</taxon>
        <taxon>Cottioidei</taxon>
        <taxon>Cottales</taxon>
        <taxon>Liparidae</taxon>
        <taxon>Liparis</taxon>
    </lineage>
</organism>
<name>A0A4Z2J7A5_9TELE</name>
<evidence type="ECO:0000313" key="2">
    <source>
        <dbReference type="Proteomes" id="UP000314294"/>
    </source>
</evidence>
<sequence>MMGFDPLNTGRKEIFDMFSLGLLTGRATGDRKSHKGHSDRAADLHWDEEAGRLYEVEVCELVKLHKRMQHLDVEVIPGGEEDTQSYIISFLYFTRRTLNSNHQV</sequence>
<dbReference type="EMBL" id="SRLO01000020">
    <property type="protein sequence ID" value="TNN85473.1"/>
    <property type="molecule type" value="Genomic_DNA"/>
</dbReference>
<keyword evidence="2" id="KW-1185">Reference proteome</keyword>
<dbReference type="Proteomes" id="UP000314294">
    <property type="component" value="Unassembled WGS sequence"/>
</dbReference>
<evidence type="ECO:0000313" key="1">
    <source>
        <dbReference type="EMBL" id="TNN85473.1"/>
    </source>
</evidence>
<gene>
    <name evidence="1" type="ORF">EYF80_004105</name>
</gene>
<reference evidence="1 2" key="1">
    <citation type="submission" date="2019-03" db="EMBL/GenBank/DDBJ databases">
        <title>First draft genome of Liparis tanakae, snailfish: a comprehensive survey of snailfish specific genes.</title>
        <authorList>
            <person name="Kim W."/>
            <person name="Song I."/>
            <person name="Jeong J.-H."/>
            <person name="Kim D."/>
            <person name="Kim S."/>
            <person name="Ryu S."/>
            <person name="Song J.Y."/>
            <person name="Lee S.K."/>
        </authorList>
    </citation>
    <scope>NUCLEOTIDE SEQUENCE [LARGE SCALE GENOMIC DNA]</scope>
    <source>
        <tissue evidence="1">Muscle</tissue>
    </source>
</reference>
<accession>A0A4Z2J7A5</accession>
<protein>
    <submittedName>
        <fullName evidence="1">Uncharacterized protein</fullName>
    </submittedName>
</protein>